<keyword evidence="2" id="KW-1185">Reference proteome</keyword>
<dbReference type="Pfam" id="PF20414">
    <property type="entry name" value="DUF6698"/>
    <property type="match status" value="1"/>
</dbReference>
<dbReference type="OrthoDB" id="3160134at2759"/>
<sequence>MVAKHILRGPSSALERPGYKRGKRGNASLMGLKSVNPYIIAYVAVQARFAISSQDQWSSVDGQFNYETFYWFIVGIFDDGEGLELIKHYNHHVFGDELEGDQLAAMTVEPELSDFELMKAQRLAKRVRLST</sequence>
<protein>
    <recommendedName>
        <fullName evidence="3">Fungal-type protein kinase domain-containing protein</fullName>
    </recommendedName>
</protein>
<gene>
    <name evidence="1" type="ORF">HYPSUDRAFT_396288</name>
</gene>
<dbReference type="STRING" id="945553.A0A0D2N809"/>
<organism evidence="1 2">
    <name type="scientific">Hypholoma sublateritium (strain FD-334 SS-4)</name>
    <dbReference type="NCBI Taxonomy" id="945553"/>
    <lineage>
        <taxon>Eukaryota</taxon>
        <taxon>Fungi</taxon>
        <taxon>Dikarya</taxon>
        <taxon>Basidiomycota</taxon>
        <taxon>Agaricomycotina</taxon>
        <taxon>Agaricomycetes</taxon>
        <taxon>Agaricomycetidae</taxon>
        <taxon>Agaricales</taxon>
        <taxon>Agaricineae</taxon>
        <taxon>Strophariaceae</taxon>
        <taxon>Hypholoma</taxon>
    </lineage>
</organism>
<accession>A0A0D2N809</accession>
<dbReference type="OMA" id="ETFYWFI"/>
<evidence type="ECO:0000313" key="2">
    <source>
        <dbReference type="Proteomes" id="UP000054270"/>
    </source>
</evidence>
<evidence type="ECO:0000313" key="1">
    <source>
        <dbReference type="EMBL" id="KJA15204.1"/>
    </source>
</evidence>
<proteinExistence type="predicted"/>
<dbReference type="EMBL" id="KN817651">
    <property type="protein sequence ID" value="KJA15204.1"/>
    <property type="molecule type" value="Genomic_DNA"/>
</dbReference>
<reference evidence="2" key="1">
    <citation type="submission" date="2014-04" db="EMBL/GenBank/DDBJ databases">
        <title>Evolutionary Origins and Diversification of the Mycorrhizal Mutualists.</title>
        <authorList>
            <consortium name="DOE Joint Genome Institute"/>
            <consortium name="Mycorrhizal Genomics Consortium"/>
            <person name="Kohler A."/>
            <person name="Kuo A."/>
            <person name="Nagy L.G."/>
            <person name="Floudas D."/>
            <person name="Copeland A."/>
            <person name="Barry K.W."/>
            <person name="Cichocki N."/>
            <person name="Veneault-Fourrey C."/>
            <person name="LaButti K."/>
            <person name="Lindquist E.A."/>
            <person name="Lipzen A."/>
            <person name="Lundell T."/>
            <person name="Morin E."/>
            <person name="Murat C."/>
            <person name="Riley R."/>
            <person name="Ohm R."/>
            <person name="Sun H."/>
            <person name="Tunlid A."/>
            <person name="Henrissat B."/>
            <person name="Grigoriev I.V."/>
            <person name="Hibbett D.S."/>
            <person name="Martin F."/>
        </authorList>
    </citation>
    <scope>NUCLEOTIDE SEQUENCE [LARGE SCALE GENOMIC DNA]</scope>
    <source>
        <strain evidence="2">FD-334 SS-4</strain>
    </source>
</reference>
<dbReference type="Proteomes" id="UP000054270">
    <property type="component" value="Unassembled WGS sequence"/>
</dbReference>
<dbReference type="InterPro" id="IPR046521">
    <property type="entry name" value="DUF6698"/>
</dbReference>
<dbReference type="AlphaFoldDB" id="A0A0D2N809"/>
<name>A0A0D2N809_HYPSF</name>
<evidence type="ECO:0008006" key="3">
    <source>
        <dbReference type="Google" id="ProtNLM"/>
    </source>
</evidence>